<dbReference type="GO" id="GO:0061061">
    <property type="term" value="P:muscle structure development"/>
    <property type="evidence" value="ECO:0007669"/>
    <property type="project" value="TreeGrafter"/>
</dbReference>
<comment type="subcellular location">
    <subcellularLocation>
        <location evidence="1">Cytoplasm</location>
    </subcellularLocation>
</comment>
<dbReference type="STRING" id="225164.V3ZS42"/>
<evidence type="ECO:0000259" key="9">
    <source>
        <dbReference type="PROSITE" id="PS50106"/>
    </source>
</evidence>
<dbReference type="OMA" id="QIYCETH"/>
<dbReference type="EMBL" id="KB202953">
    <property type="protein sequence ID" value="ESO87182.1"/>
    <property type="molecule type" value="Genomic_DNA"/>
</dbReference>
<evidence type="ECO:0000256" key="6">
    <source>
        <dbReference type="PROSITE-ProRule" id="PRU00125"/>
    </source>
</evidence>
<keyword evidence="2" id="KW-0963">Cytoplasm</keyword>
<reference evidence="10 11" key="1">
    <citation type="journal article" date="2013" name="Nature">
        <title>Insights into bilaterian evolution from three spiralian genomes.</title>
        <authorList>
            <person name="Simakov O."/>
            <person name="Marletaz F."/>
            <person name="Cho S.J."/>
            <person name="Edsinger-Gonzales E."/>
            <person name="Havlak P."/>
            <person name="Hellsten U."/>
            <person name="Kuo D.H."/>
            <person name="Larsson T."/>
            <person name="Lv J."/>
            <person name="Arendt D."/>
            <person name="Savage R."/>
            <person name="Osoegawa K."/>
            <person name="de Jong P."/>
            <person name="Grimwood J."/>
            <person name="Chapman J.A."/>
            <person name="Shapiro H."/>
            <person name="Aerts A."/>
            <person name="Otillar R.P."/>
            <person name="Terry A.Y."/>
            <person name="Boore J.L."/>
            <person name="Grigoriev I.V."/>
            <person name="Lindberg D.R."/>
            <person name="Seaver E.C."/>
            <person name="Weisblat D.A."/>
            <person name="Putnam N.H."/>
            <person name="Rokhsar D.S."/>
        </authorList>
    </citation>
    <scope>NUCLEOTIDE SEQUENCE [LARGE SCALE GENOMIC DNA]</scope>
</reference>
<dbReference type="InterPro" id="IPR031847">
    <property type="entry name" value="PDLI1-4/Zasp-like_mid"/>
</dbReference>
<keyword evidence="4 6" id="KW-0862">Zinc</keyword>
<dbReference type="KEGG" id="lgi:LOTGIDRAFT_183623"/>
<dbReference type="GO" id="GO:0007507">
    <property type="term" value="P:heart development"/>
    <property type="evidence" value="ECO:0007669"/>
    <property type="project" value="TreeGrafter"/>
</dbReference>
<evidence type="ECO:0000256" key="1">
    <source>
        <dbReference type="ARBA" id="ARBA00004496"/>
    </source>
</evidence>
<dbReference type="AlphaFoldDB" id="V3ZS42"/>
<dbReference type="PROSITE" id="PS00478">
    <property type="entry name" value="LIM_DOMAIN_1"/>
    <property type="match status" value="1"/>
</dbReference>
<dbReference type="SMART" id="SM00228">
    <property type="entry name" value="PDZ"/>
    <property type="match status" value="1"/>
</dbReference>
<dbReference type="GO" id="GO:0001725">
    <property type="term" value="C:stress fiber"/>
    <property type="evidence" value="ECO:0007669"/>
    <property type="project" value="TreeGrafter"/>
</dbReference>
<dbReference type="GO" id="GO:0005912">
    <property type="term" value="C:adherens junction"/>
    <property type="evidence" value="ECO:0007669"/>
    <property type="project" value="TreeGrafter"/>
</dbReference>
<feature type="domain" description="PDZ" evidence="9">
    <location>
        <begin position="13"/>
        <end position="96"/>
    </location>
</feature>
<dbReference type="GO" id="GO:0003779">
    <property type="term" value="F:actin binding"/>
    <property type="evidence" value="ECO:0007669"/>
    <property type="project" value="TreeGrafter"/>
</dbReference>
<accession>V3ZS42</accession>
<dbReference type="SUPFAM" id="SSF50156">
    <property type="entry name" value="PDZ domain-like"/>
    <property type="match status" value="1"/>
</dbReference>
<dbReference type="Pfam" id="PF00412">
    <property type="entry name" value="LIM"/>
    <property type="match status" value="1"/>
</dbReference>
<dbReference type="SMART" id="SM00132">
    <property type="entry name" value="LIM"/>
    <property type="match status" value="1"/>
</dbReference>
<dbReference type="OrthoDB" id="1293114at2759"/>
<dbReference type="PROSITE" id="PS50106">
    <property type="entry name" value="PDZ"/>
    <property type="match status" value="1"/>
</dbReference>
<dbReference type="GO" id="GO:0051371">
    <property type="term" value="F:muscle alpha-actinin binding"/>
    <property type="evidence" value="ECO:0007669"/>
    <property type="project" value="TreeGrafter"/>
</dbReference>
<keyword evidence="5 6" id="KW-0440">LIM domain</keyword>
<evidence type="ECO:0000256" key="2">
    <source>
        <dbReference type="ARBA" id="ARBA00022490"/>
    </source>
</evidence>
<dbReference type="InterPro" id="IPR001781">
    <property type="entry name" value="Znf_LIM"/>
</dbReference>
<dbReference type="SMART" id="SM00735">
    <property type="entry name" value="ZM"/>
    <property type="match status" value="1"/>
</dbReference>
<dbReference type="InterPro" id="IPR006643">
    <property type="entry name" value="Zasp-like_motif"/>
</dbReference>
<dbReference type="PANTHER" id="PTHR24214">
    <property type="entry name" value="PDZ AND LIM DOMAIN PROTEIN ZASP"/>
    <property type="match status" value="1"/>
</dbReference>
<evidence type="ECO:0000256" key="7">
    <source>
        <dbReference type="SAM" id="MobiDB-lite"/>
    </source>
</evidence>
<dbReference type="CTD" id="20244554"/>
<dbReference type="GO" id="GO:0046872">
    <property type="term" value="F:metal ion binding"/>
    <property type="evidence" value="ECO:0007669"/>
    <property type="project" value="UniProtKB-KW"/>
</dbReference>
<dbReference type="Gene3D" id="2.10.110.10">
    <property type="entry name" value="Cysteine Rich Protein"/>
    <property type="match status" value="1"/>
</dbReference>
<feature type="domain" description="LIM zinc-binding" evidence="8">
    <location>
        <begin position="252"/>
        <end position="311"/>
    </location>
</feature>
<dbReference type="InterPro" id="IPR050604">
    <property type="entry name" value="PDZ-LIM_domain"/>
</dbReference>
<keyword evidence="11" id="KW-1185">Reference proteome</keyword>
<evidence type="ECO:0000256" key="5">
    <source>
        <dbReference type="ARBA" id="ARBA00023038"/>
    </source>
</evidence>
<feature type="region of interest" description="Disordered" evidence="7">
    <location>
        <begin position="223"/>
        <end position="251"/>
    </location>
</feature>
<dbReference type="SUPFAM" id="SSF57716">
    <property type="entry name" value="Glucocorticoid receptor-like (DNA-binding domain)"/>
    <property type="match status" value="1"/>
</dbReference>
<organism evidence="10 11">
    <name type="scientific">Lottia gigantea</name>
    <name type="common">Giant owl limpet</name>
    <dbReference type="NCBI Taxonomy" id="225164"/>
    <lineage>
        <taxon>Eukaryota</taxon>
        <taxon>Metazoa</taxon>
        <taxon>Spiralia</taxon>
        <taxon>Lophotrochozoa</taxon>
        <taxon>Mollusca</taxon>
        <taxon>Gastropoda</taxon>
        <taxon>Patellogastropoda</taxon>
        <taxon>Lottioidea</taxon>
        <taxon>Lottiidae</taxon>
        <taxon>Lottia</taxon>
    </lineage>
</organism>
<dbReference type="GO" id="GO:0030018">
    <property type="term" value="C:Z disc"/>
    <property type="evidence" value="ECO:0007669"/>
    <property type="project" value="TreeGrafter"/>
</dbReference>
<name>V3ZS42_LOTGI</name>
<dbReference type="Proteomes" id="UP000030746">
    <property type="component" value="Unassembled WGS sequence"/>
</dbReference>
<evidence type="ECO:0000259" key="8">
    <source>
        <dbReference type="PROSITE" id="PS50023"/>
    </source>
</evidence>
<evidence type="ECO:0008006" key="12">
    <source>
        <dbReference type="Google" id="ProtNLM"/>
    </source>
</evidence>
<gene>
    <name evidence="10" type="ORF">LOTGIDRAFT_183623</name>
</gene>
<dbReference type="GO" id="GO:0031941">
    <property type="term" value="C:filamentous actin"/>
    <property type="evidence" value="ECO:0007669"/>
    <property type="project" value="TreeGrafter"/>
</dbReference>
<dbReference type="Pfam" id="PF15936">
    <property type="entry name" value="DUF4749"/>
    <property type="match status" value="1"/>
</dbReference>
<evidence type="ECO:0000313" key="10">
    <source>
        <dbReference type="EMBL" id="ESO87182.1"/>
    </source>
</evidence>
<dbReference type="PROSITE" id="PS50023">
    <property type="entry name" value="LIM_DOMAIN_2"/>
    <property type="match status" value="1"/>
</dbReference>
<dbReference type="RefSeq" id="XP_009062130.1">
    <property type="nucleotide sequence ID" value="XM_009063882.1"/>
</dbReference>
<evidence type="ECO:0000256" key="4">
    <source>
        <dbReference type="ARBA" id="ARBA00022833"/>
    </source>
</evidence>
<dbReference type="InterPro" id="IPR036034">
    <property type="entry name" value="PDZ_sf"/>
</dbReference>
<evidence type="ECO:0000256" key="3">
    <source>
        <dbReference type="ARBA" id="ARBA00022723"/>
    </source>
</evidence>
<dbReference type="CDD" id="cd23068">
    <property type="entry name" value="PDZ_ZASP52-like"/>
    <property type="match status" value="1"/>
</dbReference>
<dbReference type="GeneID" id="20244554"/>
<dbReference type="PANTHER" id="PTHR24214:SF38">
    <property type="entry name" value="PDZ AND LIM DOMAIN PROTEIN ZASP-RELATED"/>
    <property type="match status" value="1"/>
</dbReference>
<proteinExistence type="predicted"/>
<protein>
    <recommendedName>
        <fullName evidence="12">PDZ and LIM domain protein Zasp</fullName>
    </recommendedName>
</protein>
<keyword evidence="3 6" id="KW-0479">Metal-binding</keyword>
<dbReference type="InterPro" id="IPR001478">
    <property type="entry name" value="PDZ"/>
</dbReference>
<sequence length="323" mass="34733">MSNVQYVQGETLSVHLMRPESGTSWGFRLQGGVDFSTPLSIQVVQPNSVAERSGLKAGDAILRINNTNADSLAHEDAKMEIVRSGNDIQLLIQRGAVKIWKPQVSNLSDIRPAELKPIKTQTGQHVAPVQKTSLAVNKGDQGPCTIGSSHNRAAKPFGSQAAPVVAAVPNVTHSQYNSPMGLYSGSNIAETYVQQTHGIAEQVQGLQLDSAQVGSKMDAMYRPQQQQEGGFRSVSAPTAKPAGQQKPQQPSMRCGGCDMLATGVIVKAKGNPYHVACFKCASCSMNLKQKGYFVVDDKLYCETHARRMAQAPGNDMVAVPVYR</sequence>
<dbReference type="HOGENOM" id="CLU_866913_0_0_1"/>
<dbReference type="Gene3D" id="2.30.42.10">
    <property type="match status" value="1"/>
</dbReference>
<feature type="compositionally biased region" description="Low complexity" evidence="7">
    <location>
        <begin position="236"/>
        <end position="250"/>
    </location>
</feature>
<dbReference type="FunFam" id="2.30.42.10:FF:000055">
    <property type="entry name" value="PDZ and LIM domain protein 3"/>
    <property type="match status" value="1"/>
</dbReference>
<evidence type="ECO:0000313" key="11">
    <source>
        <dbReference type="Proteomes" id="UP000030746"/>
    </source>
</evidence>
<dbReference type="Pfam" id="PF00595">
    <property type="entry name" value="PDZ"/>
    <property type="match status" value="1"/>
</dbReference>
<dbReference type="GO" id="GO:0030036">
    <property type="term" value="P:actin cytoskeleton organization"/>
    <property type="evidence" value="ECO:0007669"/>
    <property type="project" value="TreeGrafter"/>
</dbReference>